<name>A0A0S2DQ14_LYSEN</name>
<reference evidence="6 7" key="1">
    <citation type="submission" date="2015-11" db="EMBL/GenBank/DDBJ databases">
        <title>Genome sequences of Lysobacter enzymogenes strain C3 and Lysobacter antibioticus ATCC 29479.</title>
        <authorList>
            <person name="Kobayashi D.Y."/>
        </authorList>
    </citation>
    <scope>NUCLEOTIDE SEQUENCE [LARGE SCALE GENOMIC DNA]</scope>
    <source>
        <strain evidence="6 7">C3</strain>
    </source>
</reference>
<dbReference type="PANTHER" id="PTHR36115">
    <property type="entry name" value="PROLINE-RICH ANTIGEN HOMOLOG-RELATED"/>
    <property type="match status" value="1"/>
</dbReference>
<dbReference type="GO" id="GO:0005886">
    <property type="term" value="C:plasma membrane"/>
    <property type="evidence" value="ECO:0007669"/>
    <property type="project" value="UniProtKB-SubCell"/>
</dbReference>
<dbReference type="PATRIC" id="fig|69.6.peg.5072"/>
<evidence type="ECO:0000256" key="1">
    <source>
        <dbReference type="ARBA" id="ARBA00004651"/>
    </source>
</evidence>
<protein>
    <submittedName>
        <fullName evidence="6">RDD family</fullName>
    </submittedName>
</protein>
<dbReference type="Pfam" id="PF06271">
    <property type="entry name" value="RDD"/>
    <property type="match status" value="1"/>
</dbReference>
<dbReference type="InterPro" id="IPR010432">
    <property type="entry name" value="RDD"/>
</dbReference>
<keyword evidence="5" id="KW-0472">Membrane</keyword>
<keyword evidence="3" id="KW-0812">Transmembrane</keyword>
<dbReference type="EMBL" id="CP013140">
    <property type="protein sequence ID" value="ALN60489.1"/>
    <property type="molecule type" value="Genomic_DNA"/>
</dbReference>
<organism evidence="6 7">
    <name type="scientific">Lysobacter enzymogenes</name>
    <dbReference type="NCBI Taxonomy" id="69"/>
    <lineage>
        <taxon>Bacteria</taxon>
        <taxon>Pseudomonadati</taxon>
        <taxon>Pseudomonadota</taxon>
        <taxon>Gammaproteobacteria</taxon>
        <taxon>Lysobacterales</taxon>
        <taxon>Lysobacteraceae</taxon>
        <taxon>Lysobacter</taxon>
    </lineage>
</organism>
<gene>
    <name evidence="6" type="ORF">GLE_5148</name>
</gene>
<proteinExistence type="predicted"/>
<evidence type="ECO:0000256" key="4">
    <source>
        <dbReference type="ARBA" id="ARBA00022989"/>
    </source>
</evidence>
<dbReference type="InterPro" id="IPR051791">
    <property type="entry name" value="Pra-immunoreactive"/>
</dbReference>
<dbReference type="KEGG" id="lez:GLE_5148"/>
<keyword evidence="4" id="KW-1133">Transmembrane helix</keyword>
<dbReference type="OrthoDB" id="9793824at2"/>
<sequence length="163" mass="17994">MNEPHDPYTAPQAQIRAERAAQLVVAGRIQRLVNYLIDSTACVALIFCGLSVYSAIDPGVIETLKQPDPLRDLAMTALVLLVYYVPMEGMFGVTLGKLVTNTRVVDEQGRPPSWGQVLARTVARLIPFEQFTILFSPAARPTAWHDRLPKTLVVRAQPTPASR</sequence>
<accession>A0A0S2DQ14</accession>
<dbReference type="AlphaFoldDB" id="A0A0S2DQ14"/>
<comment type="subcellular location">
    <subcellularLocation>
        <location evidence="1">Cell membrane</location>
        <topology evidence="1">Multi-pass membrane protein</topology>
    </subcellularLocation>
</comment>
<keyword evidence="2" id="KW-1003">Cell membrane</keyword>
<evidence type="ECO:0000256" key="5">
    <source>
        <dbReference type="ARBA" id="ARBA00023136"/>
    </source>
</evidence>
<evidence type="ECO:0000256" key="3">
    <source>
        <dbReference type="ARBA" id="ARBA00022692"/>
    </source>
</evidence>
<evidence type="ECO:0000313" key="7">
    <source>
        <dbReference type="Proteomes" id="UP000061569"/>
    </source>
</evidence>
<evidence type="ECO:0000313" key="6">
    <source>
        <dbReference type="EMBL" id="ALN60489.1"/>
    </source>
</evidence>
<dbReference type="Proteomes" id="UP000061569">
    <property type="component" value="Chromosome"/>
</dbReference>
<evidence type="ECO:0000256" key="2">
    <source>
        <dbReference type="ARBA" id="ARBA00022475"/>
    </source>
</evidence>
<dbReference type="PANTHER" id="PTHR36115:SF4">
    <property type="entry name" value="MEMBRANE PROTEIN"/>
    <property type="match status" value="1"/>
</dbReference>
<dbReference type="STRING" id="69.GLE_5148"/>